<dbReference type="EMBL" id="LKAM01000018">
    <property type="protein sequence ID" value="KUM45485.1"/>
    <property type="molecule type" value="Genomic_DNA"/>
</dbReference>
<reference evidence="1" key="1">
    <citation type="journal article" date="2015" name="Genome Biol. Evol.">
        <title>Organellar Genomes of White Spruce (Picea glauca): Assembly and Annotation.</title>
        <authorList>
            <person name="Jackman S.D."/>
            <person name="Warren R.L."/>
            <person name="Gibb E.A."/>
            <person name="Vandervalk B.P."/>
            <person name="Mohamadi H."/>
            <person name="Chu J."/>
            <person name="Raymond A."/>
            <person name="Pleasance S."/>
            <person name="Coope R."/>
            <person name="Wildung M.R."/>
            <person name="Ritland C.E."/>
            <person name="Bousquet J."/>
            <person name="Jones S.J."/>
            <person name="Bohlmann J."/>
            <person name="Birol I."/>
        </authorList>
    </citation>
    <scope>NUCLEOTIDE SEQUENCE [LARGE SCALE GENOMIC DNA]</scope>
    <source>
        <tissue evidence="1">Flushing bud</tissue>
    </source>
</reference>
<sequence>MLLDKLLVQLNRLLNLLLNQQDQPLQLLVLHRRRRDWID</sequence>
<dbReference type="AlphaFoldDB" id="A0A117NFP1"/>
<protein>
    <submittedName>
        <fullName evidence="1">Uncharacterized protein</fullName>
    </submittedName>
</protein>
<proteinExistence type="predicted"/>
<name>A0A117NFP1_PICGL</name>
<accession>A0A117NFP1</accession>
<organism evidence="1">
    <name type="scientific">Picea glauca</name>
    <name type="common">White spruce</name>
    <name type="synonym">Pinus glauca</name>
    <dbReference type="NCBI Taxonomy" id="3330"/>
    <lineage>
        <taxon>Eukaryota</taxon>
        <taxon>Viridiplantae</taxon>
        <taxon>Streptophyta</taxon>
        <taxon>Embryophyta</taxon>
        <taxon>Tracheophyta</taxon>
        <taxon>Spermatophyta</taxon>
        <taxon>Pinopsida</taxon>
        <taxon>Pinidae</taxon>
        <taxon>Conifers I</taxon>
        <taxon>Pinales</taxon>
        <taxon>Pinaceae</taxon>
        <taxon>Picea</taxon>
    </lineage>
</organism>
<evidence type="ECO:0000313" key="1">
    <source>
        <dbReference type="EMBL" id="KUM45485.1"/>
    </source>
</evidence>
<gene>
    <name evidence="1" type="ORF">ABT39_MTgene2587</name>
</gene>
<comment type="caution">
    <text evidence="1">The sequence shown here is derived from an EMBL/GenBank/DDBJ whole genome shotgun (WGS) entry which is preliminary data.</text>
</comment>
<keyword evidence="1" id="KW-0496">Mitochondrion</keyword>
<geneLocation type="mitochondrion" evidence="1"/>